<gene>
    <name evidence="9" type="ORF">KFL_002350210</name>
</gene>
<evidence type="ECO:0000256" key="6">
    <source>
        <dbReference type="ARBA" id="ARBA00022967"/>
    </source>
</evidence>
<feature type="transmembrane region" description="Helical" evidence="8">
    <location>
        <begin position="108"/>
        <end position="126"/>
    </location>
</feature>
<keyword evidence="2" id="KW-0479">Metal-binding</keyword>
<keyword evidence="6" id="KW-1278">Translocase</keyword>
<evidence type="ECO:0000313" key="9">
    <source>
        <dbReference type="EMBL" id="GAQ85446.1"/>
    </source>
</evidence>
<evidence type="ECO:0000256" key="4">
    <source>
        <dbReference type="ARBA" id="ARBA00022840"/>
    </source>
</evidence>
<keyword evidence="4" id="KW-0067">ATP-binding</keyword>
<dbReference type="Proteomes" id="UP000054558">
    <property type="component" value="Unassembled WGS sequence"/>
</dbReference>
<dbReference type="STRING" id="105231.A0A1Y1I9S5"/>
<dbReference type="OrthoDB" id="1686573at2759"/>
<keyword evidence="5" id="KW-0460">Magnesium</keyword>
<evidence type="ECO:0000256" key="7">
    <source>
        <dbReference type="SAM" id="MobiDB-lite"/>
    </source>
</evidence>
<feature type="transmembrane region" description="Helical" evidence="8">
    <location>
        <begin position="132"/>
        <end position="150"/>
    </location>
</feature>
<accession>A0A1Y1I9S5</accession>
<feature type="transmembrane region" description="Helical" evidence="8">
    <location>
        <begin position="249"/>
        <end position="265"/>
    </location>
</feature>
<dbReference type="GO" id="GO:0046872">
    <property type="term" value="F:metal ion binding"/>
    <property type="evidence" value="ECO:0007669"/>
    <property type="project" value="UniProtKB-KW"/>
</dbReference>
<dbReference type="GO" id="GO:0140358">
    <property type="term" value="F:P-type transmembrane transporter activity"/>
    <property type="evidence" value="ECO:0007669"/>
    <property type="project" value="InterPro"/>
</dbReference>
<dbReference type="EMBL" id="DF237184">
    <property type="protein sequence ID" value="GAQ85446.1"/>
    <property type="molecule type" value="Genomic_DNA"/>
</dbReference>
<feature type="transmembrane region" description="Helical" evidence="8">
    <location>
        <begin position="218"/>
        <end position="237"/>
    </location>
</feature>
<keyword evidence="8" id="KW-0472">Membrane</keyword>
<reference evidence="9 10" key="1">
    <citation type="journal article" date="2014" name="Nat. Commun.">
        <title>Klebsormidium flaccidum genome reveals primary factors for plant terrestrial adaptation.</title>
        <authorList>
            <person name="Hori K."/>
            <person name="Maruyama F."/>
            <person name="Fujisawa T."/>
            <person name="Togashi T."/>
            <person name="Yamamoto N."/>
            <person name="Seo M."/>
            <person name="Sato S."/>
            <person name="Yamada T."/>
            <person name="Mori H."/>
            <person name="Tajima N."/>
            <person name="Moriyama T."/>
            <person name="Ikeuchi M."/>
            <person name="Watanabe M."/>
            <person name="Wada H."/>
            <person name="Kobayashi K."/>
            <person name="Saito M."/>
            <person name="Masuda T."/>
            <person name="Sasaki-Sekimoto Y."/>
            <person name="Mashiguchi K."/>
            <person name="Awai K."/>
            <person name="Shimojima M."/>
            <person name="Masuda S."/>
            <person name="Iwai M."/>
            <person name="Nobusawa T."/>
            <person name="Narise T."/>
            <person name="Kondo S."/>
            <person name="Saito H."/>
            <person name="Sato R."/>
            <person name="Murakawa M."/>
            <person name="Ihara Y."/>
            <person name="Oshima-Yamada Y."/>
            <person name="Ohtaka K."/>
            <person name="Satoh M."/>
            <person name="Sonobe K."/>
            <person name="Ishii M."/>
            <person name="Ohtani R."/>
            <person name="Kanamori-Sato M."/>
            <person name="Honoki R."/>
            <person name="Miyazaki D."/>
            <person name="Mochizuki H."/>
            <person name="Umetsu J."/>
            <person name="Higashi K."/>
            <person name="Shibata D."/>
            <person name="Kamiya Y."/>
            <person name="Sato N."/>
            <person name="Nakamura Y."/>
            <person name="Tabata S."/>
            <person name="Ida S."/>
            <person name="Kurokawa K."/>
            <person name="Ohta H."/>
        </authorList>
    </citation>
    <scope>NUCLEOTIDE SEQUENCE [LARGE SCALE GENOMIC DNA]</scope>
    <source>
        <strain evidence="9 10">NIES-2285</strain>
    </source>
</reference>
<dbReference type="SUPFAM" id="SSF81665">
    <property type="entry name" value="Calcium ATPase, transmembrane domain M"/>
    <property type="match status" value="1"/>
</dbReference>
<feature type="transmembrane region" description="Helical" evidence="8">
    <location>
        <begin position="171"/>
        <end position="192"/>
    </location>
</feature>
<evidence type="ECO:0000256" key="8">
    <source>
        <dbReference type="SAM" id="Phobius"/>
    </source>
</evidence>
<protein>
    <submittedName>
        <fullName evidence="9">Protein with P-type ATPase domain</fullName>
    </submittedName>
</protein>
<dbReference type="GO" id="GO:0005524">
    <property type="term" value="F:ATP binding"/>
    <property type="evidence" value="ECO:0007669"/>
    <property type="project" value="UniProtKB-KW"/>
</dbReference>
<evidence type="ECO:0000256" key="5">
    <source>
        <dbReference type="ARBA" id="ARBA00022842"/>
    </source>
</evidence>
<dbReference type="PANTHER" id="PTHR45630">
    <property type="entry name" value="CATION-TRANSPORTING ATPASE-RELATED"/>
    <property type="match status" value="1"/>
</dbReference>
<keyword evidence="3" id="KW-0547">Nucleotide-binding</keyword>
<keyword evidence="10" id="KW-1185">Reference proteome</keyword>
<evidence type="ECO:0000313" key="10">
    <source>
        <dbReference type="Proteomes" id="UP000054558"/>
    </source>
</evidence>
<evidence type="ECO:0000256" key="1">
    <source>
        <dbReference type="ARBA" id="ARBA00004141"/>
    </source>
</evidence>
<name>A0A1Y1I9S5_KLENI</name>
<organism evidence="9 10">
    <name type="scientific">Klebsormidium nitens</name>
    <name type="common">Green alga</name>
    <name type="synonym">Ulothrix nitens</name>
    <dbReference type="NCBI Taxonomy" id="105231"/>
    <lineage>
        <taxon>Eukaryota</taxon>
        <taxon>Viridiplantae</taxon>
        <taxon>Streptophyta</taxon>
        <taxon>Klebsormidiophyceae</taxon>
        <taxon>Klebsormidiales</taxon>
        <taxon>Klebsormidiaceae</taxon>
        <taxon>Klebsormidium</taxon>
    </lineage>
</organism>
<dbReference type="PANTHER" id="PTHR45630:SF7">
    <property type="entry name" value="ENDOPLASMIC RETICULUM TRANSMEMBRANE HELIX TRANSLOCASE"/>
    <property type="match status" value="1"/>
</dbReference>
<feature type="compositionally biased region" description="Basic and acidic residues" evidence="7">
    <location>
        <begin position="16"/>
        <end position="36"/>
    </location>
</feature>
<keyword evidence="8" id="KW-0812">Transmembrane</keyword>
<sequence>MASSSGMAAPSSSQSAERKATPSGIETREELSGSEKLQKASIFLSDKRSEYLRELKALVADPGNRDSDEKVTHFYRLIEELAWVDQDQAFDIYMQWCLQNPNIRQQKLILGLNCLATAYVLSVMYLDGVKLGDVQATIGGMFTAAFFMFLSNAKPLETLSRERPHPNIFSLYVILSLLGQFAIHITFLITAVRGATAYMPEQCIEPDSSFHPNLVNTVSYMVNMMIQVATFAVNYVGHPFNASITENKPFYYALLSAGVFFWVLTSDTIRPLNDYMELVPLPRDFGNKLLLMSALDFALAYCLERVLRKLLPAKIPNSYKGQSSKADRHLLEAKKMNQQGPFMYGEPGLTNS</sequence>
<keyword evidence="8" id="KW-1133">Transmembrane helix</keyword>
<proteinExistence type="predicted"/>
<feature type="compositionally biased region" description="Low complexity" evidence="7">
    <location>
        <begin position="1"/>
        <end position="15"/>
    </location>
</feature>
<dbReference type="InterPro" id="IPR023298">
    <property type="entry name" value="ATPase_P-typ_TM_dom_sf"/>
</dbReference>
<dbReference type="AlphaFoldDB" id="A0A1Y1I9S5"/>
<comment type="subcellular location">
    <subcellularLocation>
        <location evidence="1">Membrane</location>
        <topology evidence="1">Multi-pass membrane protein</topology>
    </subcellularLocation>
</comment>
<evidence type="ECO:0000256" key="3">
    <source>
        <dbReference type="ARBA" id="ARBA00022741"/>
    </source>
</evidence>
<dbReference type="GO" id="GO:0016020">
    <property type="term" value="C:membrane"/>
    <property type="evidence" value="ECO:0007669"/>
    <property type="project" value="UniProtKB-SubCell"/>
</dbReference>
<dbReference type="InterPro" id="IPR006544">
    <property type="entry name" value="P-type_TPase_V"/>
</dbReference>
<evidence type="ECO:0000256" key="2">
    <source>
        <dbReference type="ARBA" id="ARBA00022723"/>
    </source>
</evidence>
<feature type="region of interest" description="Disordered" evidence="7">
    <location>
        <begin position="1"/>
        <end position="36"/>
    </location>
</feature>